<evidence type="ECO:0000256" key="1">
    <source>
        <dbReference type="SAM" id="SignalP"/>
    </source>
</evidence>
<protein>
    <recommendedName>
        <fullName evidence="4">Tetratricopeptide repeat protein</fullName>
    </recommendedName>
</protein>
<evidence type="ECO:0000313" key="3">
    <source>
        <dbReference type="Proteomes" id="UP001500618"/>
    </source>
</evidence>
<reference evidence="2 3" key="1">
    <citation type="journal article" date="2019" name="Int. J. Syst. Evol. Microbiol.">
        <title>The Global Catalogue of Microorganisms (GCM) 10K type strain sequencing project: providing services to taxonomists for standard genome sequencing and annotation.</title>
        <authorList>
            <consortium name="The Broad Institute Genomics Platform"/>
            <consortium name="The Broad Institute Genome Sequencing Center for Infectious Disease"/>
            <person name="Wu L."/>
            <person name="Ma J."/>
        </authorList>
    </citation>
    <scope>NUCLEOTIDE SEQUENCE [LARGE SCALE GENOMIC DNA]</scope>
    <source>
        <strain evidence="2 3">JCM 14718</strain>
    </source>
</reference>
<sequence length="62" mass="6743">MAYWLTPSWLRLPIGLAHLGLGNFAAAAANLRTGLEALPDGWQNADWSTEYRTALDKAENAA</sequence>
<keyword evidence="3" id="KW-1185">Reference proteome</keyword>
<evidence type="ECO:0000313" key="2">
    <source>
        <dbReference type="EMBL" id="GAA1680892.1"/>
    </source>
</evidence>
<dbReference type="Proteomes" id="UP001500618">
    <property type="component" value="Unassembled WGS sequence"/>
</dbReference>
<feature type="chain" id="PRO_5045743556" description="Tetratricopeptide repeat protein" evidence="1">
    <location>
        <begin position="29"/>
        <end position="62"/>
    </location>
</feature>
<gene>
    <name evidence="2" type="ORF">GCM10009765_32580</name>
</gene>
<accession>A0ABN2H2J2</accession>
<name>A0ABN2H2J2_9ACTN</name>
<dbReference type="EMBL" id="BAAANY010000009">
    <property type="protein sequence ID" value="GAA1680892.1"/>
    <property type="molecule type" value="Genomic_DNA"/>
</dbReference>
<evidence type="ECO:0008006" key="4">
    <source>
        <dbReference type="Google" id="ProtNLM"/>
    </source>
</evidence>
<feature type="signal peptide" evidence="1">
    <location>
        <begin position="1"/>
        <end position="28"/>
    </location>
</feature>
<proteinExistence type="predicted"/>
<organism evidence="2 3">
    <name type="scientific">Fodinicola feengrottensis</name>
    <dbReference type="NCBI Taxonomy" id="435914"/>
    <lineage>
        <taxon>Bacteria</taxon>
        <taxon>Bacillati</taxon>
        <taxon>Actinomycetota</taxon>
        <taxon>Actinomycetes</taxon>
        <taxon>Mycobacteriales</taxon>
        <taxon>Fodinicola</taxon>
    </lineage>
</organism>
<dbReference type="RefSeq" id="WP_344311112.1">
    <property type="nucleotide sequence ID" value="NZ_BAAANY010000009.1"/>
</dbReference>
<keyword evidence="1" id="KW-0732">Signal</keyword>
<comment type="caution">
    <text evidence="2">The sequence shown here is derived from an EMBL/GenBank/DDBJ whole genome shotgun (WGS) entry which is preliminary data.</text>
</comment>